<proteinExistence type="predicted"/>
<name>A0A6J8A544_MYTCO</name>
<dbReference type="EMBL" id="CACVKT020000608">
    <property type="protein sequence ID" value="CAC5361500.1"/>
    <property type="molecule type" value="Genomic_DNA"/>
</dbReference>
<evidence type="ECO:0000313" key="2">
    <source>
        <dbReference type="Proteomes" id="UP000507470"/>
    </source>
</evidence>
<accession>A0A6J8A544</accession>
<dbReference type="Proteomes" id="UP000507470">
    <property type="component" value="Unassembled WGS sequence"/>
</dbReference>
<keyword evidence="2" id="KW-1185">Reference proteome</keyword>
<evidence type="ECO:0000313" key="1">
    <source>
        <dbReference type="EMBL" id="CAC5361500.1"/>
    </source>
</evidence>
<dbReference type="AlphaFoldDB" id="A0A6J8A544"/>
<sequence>MPTLPLPLFPRLLELEIRAATFAFSRPLNTTEKKFEQERFRKKPDGSIECVSCGIEKQVNLNINWTIYEVARLHEQSCDVQREKLDYISRRSILINARRSRGTYTFSNKVIKEALMKGFSSARIMNAAIRFFVEFGAYPEISDLIEYILC</sequence>
<organism evidence="1 2">
    <name type="scientific">Mytilus coruscus</name>
    <name type="common">Sea mussel</name>
    <dbReference type="NCBI Taxonomy" id="42192"/>
    <lineage>
        <taxon>Eukaryota</taxon>
        <taxon>Metazoa</taxon>
        <taxon>Spiralia</taxon>
        <taxon>Lophotrochozoa</taxon>
        <taxon>Mollusca</taxon>
        <taxon>Bivalvia</taxon>
        <taxon>Autobranchia</taxon>
        <taxon>Pteriomorphia</taxon>
        <taxon>Mytilida</taxon>
        <taxon>Mytiloidea</taxon>
        <taxon>Mytilidae</taxon>
        <taxon>Mytilinae</taxon>
        <taxon>Mytilus</taxon>
    </lineage>
</organism>
<gene>
    <name evidence="1" type="ORF">MCOR_3624</name>
</gene>
<reference evidence="1 2" key="1">
    <citation type="submission" date="2020-06" db="EMBL/GenBank/DDBJ databases">
        <authorList>
            <person name="Li R."/>
            <person name="Bekaert M."/>
        </authorList>
    </citation>
    <scope>NUCLEOTIDE SEQUENCE [LARGE SCALE GENOMIC DNA]</scope>
    <source>
        <strain evidence="2">wild</strain>
    </source>
</reference>
<protein>
    <submittedName>
        <fullName evidence="1">Uncharacterized protein</fullName>
    </submittedName>
</protein>